<keyword evidence="4 7" id="KW-1133">Transmembrane helix</keyword>
<evidence type="ECO:0000256" key="4">
    <source>
        <dbReference type="ARBA" id="ARBA00022989"/>
    </source>
</evidence>
<name>A0A378YP24_9NOCA</name>
<keyword evidence="3 7" id="KW-0812">Transmembrane</keyword>
<feature type="transmembrane region" description="Helical" evidence="7">
    <location>
        <begin position="245"/>
        <end position="269"/>
    </location>
</feature>
<dbReference type="GO" id="GO:0022857">
    <property type="term" value="F:transmembrane transporter activity"/>
    <property type="evidence" value="ECO:0007669"/>
    <property type="project" value="TreeGrafter"/>
</dbReference>
<dbReference type="EMBL" id="UGRY01000002">
    <property type="protein sequence ID" value="SUA78955.1"/>
    <property type="molecule type" value="Genomic_DNA"/>
</dbReference>
<keyword evidence="11" id="KW-1185">Reference proteome</keyword>
<keyword evidence="5 7" id="KW-0472">Membrane</keyword>
<evidence type="ECO:0000256" key="3">
    <source>
        <dbReference type="ARBA" id="ARBA00022692"/>
    </source>
</evidence>
<evidence type="ECO:0000259" key="8">
    <source>
        <dbReference type="Pfam" id="PF02687"/>
    </source>
</evidence>
<feature type="transmembrane region" description="Helical" evidence="7">
    <location>
        <begin position="746"/>
        <end position="777"/>
    </location>
</feature>
<dbReference type="Pfam" id="PF02687">
    <property type="entry name" value="FtsX"/>
    <property type="match status" value="2"/>
</dbReference>
<dbReference type="GO" id="GO:0005524">
    <property type="term" value="F:ATP binding"/>
    <property type="evidence" value="ECO:0007669"/>
    <property type="project" value="UniProtKB-KW"/>
</dbReference>
<keyword evidence="10" id="KW-0067">ATP-binding</keyword>
<comment type="similarity">
    <text evidence="6">Belongs to the ABC-4 integral membrane protein family.</text>
</comment>
<evidence type="ECO:0000313" key="11">
    <source>
        <dbReference type="Proteomes" id="UP000255467"/>
    </source>
</evidence>
<keyword evidence="10" id="KW-0547">Nucleotide-binding</keyword>
<dbReference type="InterPro" id="IPR003838">
    <property type="entry name" value="ABC3_permease_C"/>
</dbReference>
<evidence type="ECO:0000256" key="1">
    <source>
        <dbReference type="ARBA" id="ARBA00004651"/>
    </source>
</evidence>
<feature type="transmembrane region" description="Helical" evidence="7">
    <location>
        <begin position="25"/>
        <end position="48"/>
    </location>
</feature>
<feature type="transmembrane region" description="Helical" evidence="7">
    <location>
        <begin position="345"/>
        <end position="367"/>
    </location>
</feature>
<feature type="transmembrane region" description="Helical" evidence="7">
    <location>
        <begin position="420"/>
        <end position="440"/>
    </location>
</feature>
<dbReference type="RefSeq" id="WP_039816203.1">
    <property type="nucleotide sequence ID" value="NZ_UGRY01000002.1"/>
</dbReference>
<dbReference type="OrthoDB" id="4362224at2"/>
<comment type="subcellular location">
    <subcellularLocation>
        <location evidence="1">Cell membrane</location>
        <topology evidence="1">Multi-pass membrane protein</topology>
    </subcellularLocation>
</comment>
<dbReference type="STRING" id="1406858.GCA_000710895_03440"/>
<feature type="transmembrane region" description="Helical" evidence="7">
    <location>
        <begin position="797"/>
        <end position="817"/>
    </location>
</feature>
<feature type="transmembrane region" description="Helical" evidence="7">
    <location>
        <begin position="302"/>
        <end position="324"/>
    </location>
</feature>
<evidence type="ECO:0000256" key="5">
    <source>
        <dbReference type="ARBA" id="ARBA00023136"/>
    </source>
</evidence>
<evidence type="ECO:0000259" key="9">
    <source>
        <dbReference type="Pfam" id="PF12704"/>
    </source>
</evidence>
<dbReference type="AlphaFoldDB" id="A0A378YP24"/>
<keyword evidence="2" id="KW-1003">Cell membrane</keyword>
<dbReference type="GO" id="GO:0005886">
    <property type="term" value="C:plasma membrane"/>
    <property type="evidence" value="ECO:0007669"/>
    <property type="project" value="UniProtKB-SubCell"/>
</dbReference>
<reference evidence="10 11" key="1">
    <citation type="submission" date="2018-06" db="EMBL/GenBank/DDBJ databases">
        <authorList>
            <consortium name="Pathogen Informatics"/>
            <person name="Doyle S."/>
        </authorList>
    </citation>
    <scope>NUCLEOTIDE SEQUENCE [LARGE SCALE GENOMIC DNA]</scope>
    <source>
        <strain evidence="10 11">NCTC1934</strain>
    </source>
</reference>
<proteinExistence type="inferred from homology"/>
<dbReference type="PANTHER" id="PTHR30572:SF4">
    <property type="entry name" value="ABC TRANSPORTER PERMEASE YTRF"/>
    <property type="match status" value="1"/>
</dbReference>
<sequence length="831" mass="84848">MIRAGWDRLRLFNIGELLAHRGRTLMSMIVMGVSAGLLVSVFSISGSITGSVDRLARSLSGDAVLEISGITDAGFEQSLLQEVRGVAGVGTAVPMLRAPIGADADRALLIGADASAAALGSDLDGPLREQAAKLPTVRNGVLVGTGMGYAEGESFDIGGTPVTVAGVLDDPAARKLNDGHLVITLLPVAQQITDRAGRLDSIQIVAAADTDVAQLRSALTDVVDGRAVVADPGMRAAQAGSAVQVVTLATLASSAAALIVSSFLIYNAMSMAVAQRRPMLSLLRAIGGRRAPMVRDLVAESALLGLIGGLVGAAVGVFMGRIAIHRLPAAMLNSVEARTEFILPGYAVPVAVAACVVASVAAAALAARQVYKVAPIEALAPVGTSSADTTNPILRWGAVALGAALVVGAIVIANADLGRISMAAVSMAIAGAVMFCFAATGPIVRGTAAVARLFGAPGALGATTVERAPRRVWATAMTVMIGVTAVVAIGNATRNMADSASESFAGLGTTDVFISPTAMEQFPTGPILPADLKEKIAAVPGVAGAGSAQMAFATLGGGRVMLQAFEEGQGRQAATAALSADTLRRMAAGEGIVVSRDVARTLAVQRGSTLELPTPSGIHRVEVLEVVPYFSAIAGVVILDLDILRQWYQRPGETIIGVDFLPDADPDRVFAAIRAAVPPEIHVDTGPEAVAAISASVSQGTSLSTSILWIVVAVSTIALLNTLMLSVLERRRELGVLRAMGTSRRFLLRTVLTEAAGIGVVGAAIGLAVGAAVHYLATITMSSSLSLDVEYQPSPLLLVYAVVALLLALLGSIPPAVRAARLPIVEAIAAD</sequence>
<gene>
    <name evidence="10" type="ORF">NCTC1934_03565</name>
</gene>
<organism evidence="10 11">
    <name type="scientific">Nocardia otitidiscaviarum</name>
    <dbReference type="NCBI Taxonomy" id="1823"/>
    <lineage>
        <taxon>Bacteria</taxon>
        <taxon>Bacillati</taxon>
        <taxon>Actinomycetota</taxon>
        <taxon>Actinomycetes</taxon>
        <taxon>Mycobacteriales</taxon>
        <taxon>Nocardiaceae</taxon>
        <taxon>Nocardia</taxon>
    </lineage>
</organism>
<protein>
    <submittedName>
        <fullName evidence="10">Macrolide transporter ATP-binding /permease protein</fullName>
    </submittedName>
</protein>
<evidence type="ECO:0000313" key="10">
    <source>
        <dbReference type="EMBL" id="SUA78955.1"/>
    </source>
</evidence>
<evidence type="ECO:0000256" key="6">
    <source>
        <dbReference type="ARBA" id="ARBA00038076"/>
    </source>
</evidence>
<dbReference type="InterPro" id="IPR025857">
    <property type="entry name" value="MacB_PCD"/>
</dbReference>
<feature type="transmembrane region" description="Helical" evidence="7">
    <location>
        <begin position="472"/>
        <end position="492"/>
    </location>
</feature>
<feature type="domain" description="MacB-like periplasmic core" evidence="9">
    <location>
        <begin position="474"/>
        <end position="675"/>
    </location>
</feature>
<dbReference type="InterPro" id="IPR050250">
    <property type="entry name" value="Macrolide_Exporter_MacB"/>
</dbReference>
<dbReference type="Pfam" id="PF12704">
    <property type="entry name" value="MacB_PCD"/>
    <property type="match status" value="1"/>
</dbReference>
<feature type="transmembrane region" description="Helical" evidence="7">
    <location>
        <begin position="393"/>
        <end position="413"/>
    </location>
</feature>
<dbReference type="Proteomes" id="UP000255467">
    <property type="component" value="Unassembled WGS sequence"/>
</dbReference>
<accession>A0A378YP24</accession>
<feature type="domain" description="ABC3 transporter permease C-terminal" evidence="8">
    <location>
        <begin position="254"/>
        <end position="373"/>
    </location>
</feature>
<evidence type="ECO:0000256" key="7">
    <source>
        <dbReference type="SAM" id="Phobius"/>
    </source>
</evidence>
<dbReference type="PANTHER" id="PTHR30572">
    <property type="entry name" value="MEMBRANE COMPONENT OF TRANSPORTER-RELATED"/>
    <property type="match status" value="1"/>
</dbReference>
<feature type="transmembrane region" description="Helical" evidence="7">
    <location>
        <begin position="706"/>
        <end position="725"/>
    </location>
</feature>
<evidence type="ECO:0000256" key="2">
    <source>
        <dbReference type="ARBA" id="ARBA00022475"/>
    </source>
</evidence>
<feature type="domain" description="ABC3 transporter permease C-terminal" evidence="8">
    <location>
        <begin position="706"/>
        <end position="823"/>
    </location>
</feature>